<dbReference type="PANTHER" id="PTHR37826">
    <property type="entry name" value="FLOTILLIN BAND_7_5 DOMAIN PROTEIN"/>
    <property type="match status" value="1"/>
</dbReference>
<gene>
    <name evidence="2" type="ORF">IAD51_03590</name>
</gene>
<keyword evidence="1" id="KW-0812">Transmembrane</keyword>
<evidence type="ECO:0000256" key="1">
    <source>
        <dbReference type="SAM" id="Phobius"/>
    </source>
</evidence>
<keyword evidence="1" id="KW-0472">Membrane</keyword>
<dbReference type="Proteomes" id="UP000824088">
    <property type="component" value="Unassembled WGS sequence"/>
</dbReference>
<dbReference type="AlphaFoldDB" id="A0A9D1HRR4"/>
<reference evidence="2" key="2">
    <citation type="journal article" date="2021" name="PeerJ">
        <title>Extensive microbial diversity within the chicken gut microbiome revealed by metagenomics and culture.</title>
        <authorList>
            <person name="Gilroy R."/>
            <person name="Ravi A."/>
            <person name="Getino M."/>
            <person name="Pursley I."/>
            <person name="Horton D.L."/>
            <person name="Alikhan N.F."/>
            <person name="Baker D."/>
            <person name="Gharbi K."/>
            <person name="Hall N."/>
            <person name="Watson M."/>
            <person name="Adriaenssens E.M."/>
            <person name="Foster-Nyarko E."/>
            <person name="Jarju S."/>
            <person name="Secka A."/>
            <person name="Antonio M."/>
            <person name="Oren A."/>
            <person name="Chaudhuri R.R."/>
            <person name="La Ragione R."/>
            <person name="Hildebrand F."/>
            <person name="Pallen M.J."/>
        </authorList>
    </citation>
    <scope>NUCLEOTIDE SEQUENCE</scope>
    <source>
        <strain evidence="2">1063</strain>
    </source>
</reference>
<evidence type="ECO:0008006" key="4">
    <source>
        <dbReference type="Google" id="ProtNLM"/>
    </source>
</evidence>
<organism evidence="2 3">
    <name type="scientific">Candidatus Limadaptatus stercorigallinarum</name>
    <dbReference type="NCBI Taxonomy" id="2840845"/>
    <lineage>
        <taxon>Bacteria</taxon>
        <taxon>Bacillati</taxon>
        <taxon>Bacillota</taxon>
        <taxon>Clostridia</taxon>
        <taxon>Eubacteriales</taxon>
        <taxon>Candidatus Limadaptatus</taxon>
    </lineage>
</organism>
<proteinExistence type="predicted"/>
<sequence length="353" mass="39764">MAENSELSVIKCPSCGADMVFDPGAGALSCPYCGGTKSVEKRVTSLRDFMLERTEGEVEEGSTEYECPNCGGKVTLENYATTEECPYCGATNIIKKERLKGLKPDSILPFCVTRDAAFASGKKWLKKKIFAPTKLKRNFKVDKFKGIYEPSFIFAANTLSDYDGKLGEDYYVTVRRGKNTVTERRTRWFHVAGNLQRGYKDIVVEASSNLDQKQMEKLLPFDLNTAEQYKREYLAGFAAERYNESLDDSFTDAKGIMEEDIRAAILSQYHYDRVAYLNVNTHYNDIKFNYILLPVWVCGYKFRDKIWSFLVNGRTGKATGKVPVSVPKAVFTAVFAAAVIGVLVWLIFFSGLL</sequence>
<dbReference type="PANTHER" id="PTHR37826:SF3">
    <property type="entry name" value="J DOMAIN-CONTAINING PROTEIN"/>
    <property type="match status" value="1"/>
</dbReference>
<comment type="caution">
    <text evidence="2">The sequence shown here is derived from an EMBL/GenBank/DDBJ whole genome shotgun (WGS) entry which is preliminary data.</text>
</comment>
<dbReference type="Gene3D" id="2.20.28.30">
    <property type="entry name" value="RNA polymerase ii, chain L"/>
    <property type="match status" value="2"/>
</dbReference>
<evidence type="ECO:0000313" key="3">
    <source>
        <dbReference type="Proteomes" id="UP000824088"/>
    </source>
</evidence>
<evidence type="ECO:0000313" key="2">
    <source>
        <dbReference type="EMBL" id="HIU21304.1"/>
    </source>
</evidence>
<feature type="transmembrane region" description="Helical" evidence="1">
    <location>
        <begin position="329"/>
        <end position="349"/>
    </location>
</feature>
<reference evidence="2" key="1">
    <citation type="submission" date="2020-10" db="EMBL/GenBank/DDBJ databases">
        <authorList>
            <person name="Gilroy R."/>
        </authorList>
    </citation>
    <scope>NUCLEOTIDE SEQUENCE</scope>
    <source>
        <strain evidence="2">1063</strain>
    </source>
</reference>
<dbReference type="EMBL" id="DVMN01000061">
    <property type="protein sequence ID" value="HIU21304.1"/>
    <property type="molecule type" value="Genomic_DNA"/>
</dbReference>
<accession>A0A9D1HRR4</accession>
<protein>
    <recommendedName>
        <fullName evidence="4">Primosomal protein N' (Replication factor Y)-superfamily II helicase</fullName>
    </recommendedName>
</protein>
<name>A0A9D1HRR4_9FIRM</name>
<keyword evidence="1" id="KW-1133">Transmembrane helix</keyword>